<feature type="domain" description="Cyclic nucleotide-binding" evidence="5">
    <location>
        <begin position="18"/>
        <end position="118"/>
    </location>
</feature>
<dbReference type="FunFam" id="3.30.70.270:FF:000001">
    <property type="entry name" value="Diguanylate cyclase domain protein"/>
    <property type="match status" value="1"/>
</dbReference>
<comment type="catalytic activity">
    <reaction evidence="4">
        <text>2 GTP = 3',3'-c-di-GMP + 2 diphosphate</text>
        <dbReference type="Rhea" id="RHEA:24898"/>
        <dbReference type="ChEBI" id="CHEBI:33019"/>
        <dbReference type="ChEBI" id="CHEBI:37565"/>
        <dbReference type="ChEBI" id="CHEBI:58805"/>
        <dbReference type="EC" id="2.7.7.65"/>
    </reaction>
</comment>
<dbReference type="InterPro" id="IPR000595">
    <property type="entry name" value="cNMP-bd_dom"/>
</dbReference>
<dbReference type="EMBL" id="RFFM01000002">
    <property type="protein sequence ID" value="RMH90272.1"/>
    <property type="molecule type" value="Genomic_DNA"/>
</dbReference>
<evidence type="ECO:0000256" key="4">
    <source>
        <dbReference type="ARBA" id="ARBA00034247"/>
    </source>
</evidence>
<dbReference type="SUPFAM" id="SSF55073">
    <property type="entry name" value="Nucleotide cyclase"/>
    <property type="match status" value="1"/>
</dbReference>
<comment type="caution">
    <text evidence="7">The sequence shown here is derived from an EMBL/GenBank/DDBJ whole genome shotgun (WGS) entry which is preliminary data.</text>
</comment>
<dbReference type="Proteomes" id="UP000269774">
    <property type="component" value="Unassembled WGS sequence"/>
</dbReference>
<dbReference type="InterPro" id="IPR014710">
    <property type="entry name" value="RmlC-like_jellyroll"/>
</dbReference>
<evidence type="ECO:0000256" key="1">
    <source>
        <dbReference type="ARBA" id="ARBA00001946"/>
    </source>
</evidence>
<evidence type="ECO:0000256" key="3">
    <source>
        <dbReference type="ARBA" id="ARBA00012528"/>
    </source>
</evidence>
<proteinExistence type="predicted"/>
<evidence type="ECO:0000259" key="5">
    <source>
        <dbReference type="PROSITE" id="PS50042"/>
    </source>
</evidence>
<dbReference type="SUPFAM" id="SSF51206">
    <property type="entry name" value="cAMP-binding domain-like"/>
    <property type="match status" value="1"/>
</dbReference>
<dbReference type="InterPro" id="IPR018490">
    <property type="entry name" value="cNMP-bd_dom_sf"/>
</dbReference>
<comment type="subcellular location">
    <subcellularLocation>
        <location evidence="2">Cell inner membrane</location>
    </subcellularLocation>
</comment>
<name>A0A3M2HTP7_9GAMM</name>
<dbReference type="PANTHER" id="PTHR45138">
    <property type="entry name" value="REGULATORY COMPONENTS OF SENSORY TRANSDUCTION SYSTEM"/>
    <property type="match status" value="1"/>
</dbReference>
<organism evidence="7 8">
    <name type="scientific">Stutzerimonas zhaodongensis</name>
    <dbReference type="NCBI Taxonomy" id="1176257"/>
    <lineage>
        <taxon>Bacteria</taxon>
        <taxon>Pseudomonadati</taxon>
        <taxon>Pseudomonadota</taxon>
        <taxon>Gammaproteobacteria</taxon>
        <taxon>Pseudomonadales</taxon>
        <taxon>Pseudomonadaceae</taxon>
        <taxon>Stutzerimonas</taxon>
    </lineage>
</organism>
<dbReference type="CDD" id="cd01949">
    <property type="entry name" value="GGDEF"/>
    <property type="match status" value="1"/>
</dbReference>
<dbReference type="InterPro" id="IPR029787">
    <property type="entry name" value="Nucleotide_cyclase"/>
</dbReference>
<dbReference type="GO" id="GO:1902201">
    <property type="term" value="P:negative regulation of bacterial-type flagellum-dependent cell motility"/>
    <property type="evidence" value="ECO:0007669"/>
    <property type="project" value="TreeGrafter"/>
</dbReference>
<reference evidence="7 8" key="1">
    <citation type="submission" date="2018-10" db="EMBL/GenBank/DDBJ databases">
        <title>Pseudomonas zhaodongensis NEAU-ST5-21(T) genome.</title>
        <authorList>
            <person name="Peng J."/>
            <person name="Liu Z.-P."/>
        </authorList>
    </citation>
    <scope>NUCLEOTIDE SEQUENCE [LARGE SCALE GENOMIC DNA]</scope>
    <source>
        <strain evidence="7 8">NEAU-ST5-21</strain>
    </source>
</reference>
<dbReference type="PANTHER" id="PTHR45138:SF9">
    <property type="entry name" value="DIGUANYLATE CYCLASE DGCM-RELATED"/>
    <property type="match status" value="1"/>
</dbReference>
<dbReference type="PROSITE" id="PS50042">
    <property type="entry name" value="CNMP_BINDING_3"/>
    <property type="match status" value="1"/>
</dbReference>
<dbReference type="Pfam" id="PF00027">
    <property type="entry name" value="cNMP_binding"/>
    <property type="match status" value="1"/>
</dbReference>
<sequence>MKSAEWRVEMQHLKKVRLLDRVDEPCLRLLQEVLEPYEIDMGELLLSPLEHNRYLYLLLEGELAVHLDTLDGNPVRAIGPGDCAGEISFMDDLPPSAFVVALKPSILLRVHRRSMQLLTRSPQLMQNLAELLCHRVRLSDRLIINSEQNANIDKLTGSFNRRWLEHIYVRESARCALSGQPLSLLMLDVDRFKDYNDRHGHLAGDHALCLVVNTLGKLLRPADSLVRYGGEEFVVLLPEMALEDARNVGERLRQSLEDIVSFQSPIGLLPGVTISIGVAPMRVNDDLDSLIDQADQALYQAKEQGRNRVCG</sequence>
<dbReference type="Pfam" id="PF00990">
    <property type="entry name" value="GGDEF"/>
    <property type="match status" value="1"/>
</dbReference>
<dbReference type="PROSITE" id="PS50887">
    <property type="entry name" value="GGDEF"/>
    <property type="match status" value="1"/>
</dbReference>
<dbReference type="InterPro" id="IPR000160">
    <property type="entry name" value="GGDEF_dom"/>
</dbReference>
<comment type="cofactor">
    <cofactor evidence="1">
        <name>Mg(2+)</name>
        <dbReference type="ChEBI" id="CHEBI:18420"/>
    </cofactor>
</comment>
<dbReference type="SMART" id="SM00267">
    <property type="entry name" value="GGDEF"/>
    <property type="match status" value="1"/>
</dbReference>
<dbReference type="AlphaFoldDB" id="A0A3M2HTP7"/>
<evidence type="ECO:0000256" key="2">
    <source>
        <dbReference type="ARBA" id="ARBA00004533"/>
    </source>
</evidence>
<evidence type="ECO:0000259" key="6">
    <source>
        <dbReference type="PROSITE" id="PS50887"/>
    </source>
</evidence>
<dbReference type="GO" id="GO:0043709">
    <property type="term" value="P:cell adhesion involved in single-species biofilm formation"/>
    <property type="evidence" value="ECO:0007669"/>
    <property type="project" value="TreeGrafter"/>
</dbReference>
<dbReference type="GO" id="GO:0052621">
    <property type="term" value="F:diguanylate cyclase activity"/>
    <property type="evidence" value="ECO:0007669"/>
    <property type="project" value="UniProtKB-EC"/>
</dbReference>
<dbReference type="EC" id="2.7.7.65" evidence="3"/>
<evidence type="ECO:0000313" key="8">
    <source>
        <dbReference type="Proteomes" id="UP000269774"/>
    </source>
</evidence>
<dbReference type="GO" id="GO:0005886">
    <property type="term" value="C:plasma membrane"/>
    <property type="evidence" value="ECO:0007669"/>
    <property type="project" value="UniProtKB-SubCell"/>
</dbReference>
<dbReference type="Gene3D" id="2.60.120.10">
    <property type="entry name" value="Jelly Rolls"/>
    <property type="match status" value="1"/>
</dbReference>
<gene>
    <name evidence="7" type="ORF">EA797_12270</name>
</gene>
<accession>A0A3M2HTP7</accession>
<dbReference type="NCBIfam" id="TIGR00254">
    <property type="entry name" value="GGDEF"/>
    <property type="match status" value="1"/>
</dbReference>
<keyword evidence="8" id="KW-1185">Reference proteome</keyword>
<evidence type="ECO:0000313" key="7">
    <source>
        <dbReference type="EMBL" id="RMH90272.1"/>
    </source>
</evidence>
<dbReference type="RefSeq" id="WP_122165522.1">
    <property type="nucleotide sequence ID" value="NZ_JAMOIB010000002.1"/>
</dbReference>
<dbReference type="InterPro" id="IPR043128">
    <property type="entry name" value="Rev_trsase/Diguanyl_cyclase"/>
</dbReference>
<protein>
    <recommendedName>
        <fullName evidence="3">diguanylate cyclase</fullName>
        <ecNumber evidence="3">2.7.7.65</ecNumber>
    </recommendedName>
</protein>
<feature type="domain" description="GGDEF" evidence="6">
    <location>
        <begin position="180"/>
        <end position="311"/>
    </location>
</feature>
<dbReference type="OrthoDB" id="9812260at2"/>
<dbReference type="InterPro" id="IPR050469">
    <property type="entry name" value="Diguanylate_Cyclase"/>
</dbReference>
<dbReference type="CDD" id="cd00038">
    <property type="entry name" value="CAP_ED"/>
    <property type="match status" value="1"/>
</dbReference>
<dbReference type="Gene3D" id="3.30.70.270">
    <property type="match status" value="1"/>
</dbReference>